<dbReference type="Proteomes" id="UP001324287">
    <property type="component" value="Chromosome"/>
</dbReference>
<evidence type="ECO:0008006" key="4">
    <source>
        <dbReference type="Google" id="ProtNLM"/>
    </source>
</evidence>
<feature type="region of interest" description="Disordered" evidence="1">
    <location>
        <begin position="50"/>
        <end position="73"/>
    </location>
</feature>
<dbReference type="EMBL" id="CP141261">
    <property type="protein sequence ID" value="WRL63432.1"/>
    <property type="molecule type" value="Genomic_DNA"/>
</dbReference>
<dbReference type="RefSeq" id="WP_324274767.1">
    <property type="nucleotide sequence ID" value="NZ_CP141261.1"/>
</dbReference>
<evidence type="ECO:0000256" key="1">
    <source>
        <dbReference type="SAM" id="MobiDB-lite"/>
    </source>
</evidence>
<sequence>MSRQVFDGVDVRLSAYSYLVSLLPDRIVDDLGLDVRLADRAVASYTTARRDGGSTGLLVERDEGRPPRPRSVS</sequence>
<accession>A0ABZ1AXZ0</accession>
<protein>
    <recommendedName>
        <fullName evidence="4">Transposase</fullName>
    </recommendedName>
</protein>
<reference evidence="2 3" key="1">
    <citation type="submission" date="2023-12" db="EMBL/GenBank/DDBJ databases">
        <title>Blastococcus brunescens sp. nov., an actonobacterium isolated from sandstone collected in sahara desert.</title>
        <authorList>
            <person name="Gtari M."/>
            <person name="Ghodhbane F."/>
        </authorList>
    </citation>
    <scope>NUCLEOTIDE SEQUENCE [LARGE SCALE GENOMIC DNA]</scope>
    <source>
        <strain evidence="2 3">BMG 8361</strain>
    </source>
</reference>
<evidence type="ECO:0000313" key="2">
    <source>
        <dbReference type="EMBL" id="WRL63432.1"/>
    </source>
</evidence>
<organism evidence="2 3">
    <name type="scientific">Blastococcus brunescens</name>
    <dbReference type="NCBI Taxonomy" id="1564165"/>
    <lineage>
        <taxon>Bacteria</taxon>
        <taxon>Bacillati</taxon>
        <taxon>Actinomycetota</taxon>
        <taxon>Actinomycetes</taxon>
        <taxon>Geodermatophilales</taxon>
        <taxon>Geodermatophilaceae</taxon>
        <taxon>Blastococcus</taxon>
    </lineage>
</organism>
<evidence type="ECO:0000313" key="3">
    <source>
        <dbReference type="Proteomes" id="UP001324287"/>
    </source>
</evidence>
<gene>
    <name evidence="2" type="ORF">U6N30_27505</name>
</gene>
<keyword evidence="3" id="KW-1185">Reference proteome</keyword>
<proteinExistence type="predicted"/>
<name>A0ABZ1AXZ0_9ACTN</name>